<dbReference type="EMBL" id="BDIP01000240">
    <property type="protein sequence ID" value="GIQ80786.1"/>
    <property type="molecule type" value="Genomic_DNA"/>
</dbReference>
<dbReference type="Proteomes" id="UP000265618">
    <property type="component" value="Unassembled WGS sequence"/>
</dbReference>
<gene>
    <name evidence="1" type="ORF">KIPB_001641</name>
</gene>
<protein>
    <submittedName>
        <fullName evidence="1">Uncharacterized protein</fullName>
    </submittedName>
</protein>
<evidence type="ECO:0000313" key="2">
    <source>
        <dbReference type="Proteomes" id="UP000265618"/>
    </source>
</evidence>
<keyword evidence="2" id="KW-1185">Reference proteome</keyword>
<name>A0A9K3GG34_9EUKA</name>
<accession>A0A9K3GG34</accession>
<sequence>MCVTAGADSDMQSIPEGLDQRYIVVHQKMRLAVFIASVQTALDQIRDK</sequence>
<proteinExistence type="predicted"/>
<evidence type="ECO:0000313" key="1">
    <source>
        <dbReference type="EMBL" id="GIQ80786.1"/>
    </source>
</evidence>
<reference evidence="1 2" key="1">
    <citation type="journal article" date="2018" name="PLoS ONE">
        <title>The draft genome of Kipferlia bialata reveals reductive genome evolution in fornicate parasites.</title>
        <authorList>
            <person name="Tanifuji G."/>
            <person name="Takabayashi S."/>
            <person name="Kume K."/>
            <person name="Takagi M."/>
            <person name="Nakayama T."/>
            <person name="Kamikawa R."/>
            <person name="Inagaki Y."/>
            <person name="Hashimoto T."/>
        </authorList>
    </citation>
    <scope>NUCLEOTIDE SEQUENCE [LARGE SCALE GENOMIC DNA]</scope>
    <source>
        <strain evidence="1">NY0173</strain>
    </source>
</reference>
<dbReference type="AlphaFoldDB" id="A0A9K3GG34"/>
<feature type="non-terminal residue" evidence="1">
    <location>
        <position position="48"/>
    </location>
</feature>
<organism evidence="1 2">
    <name type="scientific">Kipferlia bialata</name>
    <dbReference type="NCBI Taxonomy" id="797122"/>
    <lineage>
        <taxon>Eukaryota</taxon>
        <taxon>Metamonada</taxon>
        <taxon>Carpediemonas-like organisms</taxon>
        <taxon>Kipferlia</taxon>
    </lineage>
</organism>
<comment type="caution">
    <text evidence="1">The sequence shown here is derived from an EMBL/GenBank/DDBJ whole genome shotgun (WGS) entry which is preliminary data.</text>
</comment>